<dbReference type="Proteomes" id="UP000015102">
    <property type="component" value="Unassembled WGS sequence"/>
</dbReference>
<evidence type="ECO:0000313" key="1">
    <source>
        <dbReference type="EnsemblMetazoa" id="MESCA001851-PA"/>
    </source>
</evidence>
<dbReference type="EMBL" id="CAQQ02139351">
    <property type="status" value="NOT_ANNOTATED_CDS"/>
    <property type="molecule type" value="Genomic_DNA"/>
</dbReference>
<dbReference type="HOGENOM" id="CLU_1770187_0_0_1"/>
<evidence type="ECO:0000313" key="2">
    <source>
        <dbReference type="Proteomes" id="UP000015102"/>
    </source>
</evidence>
<proteinExistence type="predicted"/>
<dbReference type="EnsemblMetazoa" id="MESCA001851-RA">
    <property type="protein sequence ID" value="MESCA001851-PA"/>
    <property type="gene ID" value="MESCA001851"/>
</dbReference>
<accession>T1GET0</accession>
<reference evidence="1" key="2">
    <citation type="submission" date="2015-06" db="UniProtKB">
        <authorList>
            <consortium name="EnsemblMetazoa"/>
        </authorList>
    </citation>
    <scope>IDENTIFICATION</scope>
</reference>
<dbReference type="EMBL" id="CAQQ02139352">
    <property type="status" value="NOT_ANNOTATED_CDS"/>
    <property type="molecule type" value="Genomic_DNA"/>
</dbReference>
<name>T1GET0_MEGSC</name>
<dbReference type="AlphaFoldDB" id="T1GET0"/>
<reference evidence="2" key="1">
    <citation type="submission" date="2013-02" db="EMBL/GenBank/DDBJ databases">
        <authorList>
            <person name="Hughes D."/>
        </authorList>
    </citation>
    <scope>NUCLEOTIDE SEQUENCE</scope>
    <source>
        <strain>Durham</strain>
        <strain evidence="2">NC isolate 2 -- Noor lab</strain>
    </source>
</reference>
<protein>
    <submittedName>
        <fullName evidence="1">Uncharacterized protein</fullName>
    </submittedName>
</protein>
<keyword evidence="2" id="KW-1185">Reference proteome</keyword>
<dbReference type="EMBL" id="CAQQ02139350">
    <property type="status" value="NOT_ANNOTATED_CDS"/>
    <property type="molecule type" value="Genomic_DNA"/>
</dbReference>
<sequence>MKKEISYITGCIPQSQSRINFVKTISIAQYVARFHANNVADVDIGHFHYHFKQHVATPLIVGKELECCHLFEEFSGTCFSVIFLNSYKPPTTTRTYLKAFHEEDFIGGSHIFTCTSPRKHLALDPKILKGKCNIFPNKQVTQTYGQR</sequence>
<organism evidence="1 2">
    <name type="scientific">Megaselia scalaris</name>
    <name type="common">Humpbacked fly</name>
    <name type="synonym">Phora scalaris</name>
    <dbReference type="NCBI Taxonomy" id="36166"/>
    <lineage>
        <taxon>Eukaryota</taxon>
        <taxon>Metazoa</taxon>
        <taxon>Ecdysozoa</taxon>
        <taxon>Arthropoda</taxon>
        <taxon>Hexapoda</taxon>
        <taxon>Insecta</taxon>
        <taxon>Pterygota</taxon>
        <taxon>Neoptera</taxon>
        <taxon>Endopterygota</taxon>
        <taxon>Diptera</taxon>
        <taxon>Brachycera</taxon>
        <taxon>Muscomorpha</taxon>
        <taxon>Platypezoidea</taxon>
        <taxon>Phoridae</taxon>
        <taxon>Megaseliini</taxon>
        <taxon>Megaselia</taxon>
    </lineage>
</organism>